<dbReference type="Proteomes" id="UP000254575">
    <property type="component" value="Unassembled WGS sequence"/>
</dbReference>
<accession>A0A380MYU7</accession>
<gene>
    <name evidence="3" type="ORF">NCTC10717_01597</name>
</gene>
<evidence type="ECO:0000313" key="3">
    <source>
        <dbReference type="EMBL" id="SUO97740.1"/>
    </source>
</evidence>
<feature type="domain" description="DUF676" evidence="2">
    <location>
        <begin position="87"/>
        <end position="167"/>
    </location>
</feature>
<dbReference type="Pfam" id="PF05057">
    <property type="entry name" value="DUF676"/>
    <property type="match status" value="1"/>
</dbReference>
<keyword evidence="1" id="KW-0732">Signal</keyword>
<evidence type="ECO:0000256" key="1">
    <source>
        <dbReference type="SAM" id="SignalP"/>
    </source>
</evidence>
<dbReference type="RefSeq" id="WP_172459463.1">
    <property type="nucleotide sequence ID" value="NZ_UHIA01000004.1"/>
</dbReference>
<protein>
    <submittedName>
        <fullName evidence="3">PGAP1-like protein</fullName>
    </submittedName>
</protein>
<feature type="signal peptide" evidence="1">
    <location>
        <begin position="1"/>
        <end position="18"/>
    </location>
</feature>
<evidence type="ECO:0000259" key="2">
    <source>
        <dbReference type="Pfam" id="PF05057"/>
    </source>
</evidence>
<dbReference type="InterPro" id="IPR007751">
    <property type="entry name" value="DUF676_lipase-like"/>
</dbReference>
<proteinExistence type="predicted"/>
<dbReference type="EMBL" id="UHIA01000004">
    <property type="protein sequence ID" value="SUO97740.1"/>
    <property type="molecule type" value="Genomic_DNA"/>
</dbReference>
<feature type="chain" id="PRO_5016722774" evidence="1">
    <location>
        <begin position="19"/>
        <end position="252"/>
    </location>
</feature>
<name>A0A380MYU7_9GAMM</name>
<reference evidence="3 4" key="1">
    <citation type="submission" date="2018-06" db="EMBL/GenBank/DDBJ databases">
        <authorList>
            <consortium name="Pathogen Informatics"/>
            <person name="Doyle S."/>
        </authorList>
    </citation>
    <scope>NUCLEOTIDE SEQUENCE [LARGE SCALE GENOMIC DNA]</scope>
    <source>
        <strain evidence="3 4">NCTC10717</strain>
    </source>
</reference>
<dbReference type="SUPFAM" id="SSF53474">
    <property type="entry name" value="alpha/beta-Hydrolases"/>
    <property type="match status" value="1"/>
</dbReference>
<keyword evidence="4" id="KW-1185">Reference proteome</keyword>
<organism evidence="3 4">
    <name type="scientific">Suttonella indologenes</name>
    <dbReference type="NCBI Taxonomy" id="13276"/>
    <lineage>
        <taxon>Bacteria</taxon>
        <taxon>Pseudomonadati</taxon>
        <taxon>Pseudomonadota</taxon>
        <taxon>Gammaproteobacteria</taxon>
        <taxon>Cardiobacteriales</taxon>
        <taxon>Cardiobacteriaceae</taxon>
        <taxon>Suttonella</taxon>
    </lineage>
</organism>
<evidence type="ECO:0000313" key="4">
    <source>
        <dbReference type="Proteomes" id="UP000254575"/>
    </source>
</evidence>
<sequence length="252" mass="28046">MKKLWLALIPCLAIAAQAQPATQSKDTPVLLVHGFMTYDSASINCGQLWGPILKELKTQGFTNVKTVTYYKASKNCDVNLAKLYGNTGRDNTWKELGRTLSNYVFDHYTKYNQKVDLMGHSMGGLVIRSAVQGGSEYESGFRNILVEDAVTIATPHKGSDFANLCIHRQCKSLQVSHPDFKWLASNPNPQSLMKTNWHLQASNLDSLTTIDSGFAMNVDAQHKKLFKGLSHNAQLRNKASIYHAVQSLVKDK</sequence>
<dbReference type="Gene3D" id="3.40.50.1820">
    <property type="entry name" value="alpha/beta hydrolase"/>
    <property type="match status" value="1"/>
</dbReference>
<dbReference type="InterPro" id="IPR029058">
    <property type="entry name" value="AB_hydrolase_fold"/>
</dbReference>
<dbReference type="AlphaFoldDB" id="A0A380MYU7"/>